<accession>A0A316AY15</accession>
<sequence>MAYQQHQNAYYYSHWSVNGADVGFWNTDQLVTVNSKAAYTFWAQMWTWTAAPDGGYVGLQTNGNRFNGTTGDTAIFSLWNATAASGPSCGTFGGEGSGMSCRLPYTITTGTAYRLRVWRLDADASGQWWGAWIKNQSTGKEVYVGSLRVAPQATAMTNVQNFVEYFGPAKACSAVPKSSATWTRPSFNSDGKGGYAQRGTYAAQPGDKGACTGGSAKATTVSGVNKVTVVLGGSAGA</sequence>
<proteinExistence type="predicted"/>
<comment type="caution">
    <text evidence="1">The sequence shown here is derived from an EMBL/GenBank/DDBJ whole genome shotgun (WGS) entry which is preliminary data.</text>
</comment>
<dbReference type="EMBL" id="QGDQ01000004">
    <property type="protein sequence ID" value="PWJ55107.1"/>
    <property type="molecule type" value="Genomic_DNA"/>
</dbReference>
<gene>
    <name evidence="1" type="ORF">BXY45_10428</name>
</gene>
<reference evidence="1 2" key="1">
    <citation type="submission" date="2018-03" db="EMBL/GenBank/DDBJ databases">
        <title>Genomic Encyclopedia of Archaeal and Bacterial Type Strains, Phase II (KMG-II): from individual species to whole genera.</title>
        <authorList>
            <person name="Goeker M."/>
        </authorList>
    </citation>
    <scope>NUCLEOTIDE SEQUENCE [LARGE SCALE GENOMIC DNA]</scope>
    <source>
        <strain evidence="1 2">DSM 44889</strain>
    </source>
</reference>
<protein>
    <submittedName>
        <fullName evidence="1">Uncharacterized protein DUF3472</fullName>
    </submittedName>
</protein>
<dbReference type="InterPro" id="IPR021862">
    <property type="entry name" value="DUF3472"/>
</dbReference>
<dbReference type="AlphaFoldDB" id="A0A316AY15"/>
<evidence type="ECO:0000313" key="2">
    <source>
        <dbReference type="Proteomes" id="UP000245469"/>
    </source>
</evidence>
<evidence type="ECO:0000313" key="1">
    <source>
        <dbReference type="EMBL" id="PWJ55107.1"/>
    </source>
</evidence>
<dbReference type="Pfam" id="PF11958">
    <property type="entry name" value="DUF3472"/>
    <property type="match status" value="1"/>
</dbReference>
<name>A0A316AY15_9ACTN</name>
<organism evidence="1 2">
    <name type="scientific">Quadrisphaera granulorum</name>
    <dbReference type="NCBI Taxonomy" id="317664"/>
    <lineage>
        <taxon>Bacteria</taxon>
        <taxon>Bacillati</taxon>
        <taxon>Actinomycetota</taxon>
        <taxon>Actinomycetes</taxon>
        <taxon>Kineosporiales</taxon>
        <taxon>Kineosporiaceae</taxon>
        <taxon>Quadrisphaera</taxon>
    </lineage>
</organism>
<keyword evidence="2" id="KW-1185">Reference proteome</keyword>
<dbReference type="Proteomes" id="UP000245469">
    <property type="component" value="Unassembled WGS sequence"/>
</dbReference>